<evidence type="ECO:0000313" key="7">
    <source>
        <dbReference type="WBParaSite" id="ASIM_0000237701-mRNA-1"/>
    </source>
</evidence>
<sequence>MVYGINVDGTQLVMDRCRVNGVKRLVYASSVGVIFANTELYDADEDTPYPHPSKYCSHYSASKAIAEQSVLAANCDQLRTCALRYRGIYGPAEPRSVERAVGFCNRGLLMASFEKSPGCLTQYSGVGNSAMAMRLAEEALRQGRAAGRVYNIVDGGPPVGAFSFWFPLMQALGKPLPYIKLPYQLMICLAVLFEYLYLWLGIEPLFTRLEINLTAITNTYSIERARKELHYEPMQNHDLTPTILYYNATKNSTTTTTNSSSRICDNLNLKSAEKLRYFWRFHKKDRRGYLLASVAILLLWLFISWLL</sequence>
<proteinExistence type="inferred from homology"/>
<comment type="similarity">
    <text evidence="1 3">Belongs to the 3-beta-HSD family.</text>
</comment>
<evidence type="ECO:0000256" key="3">
    <source>
        <dbReference type="RuleBase" id="RU004475"/>
    </source>
</evidence>
<reference evidence="7" key="1">
    <citation type="submission" date="2017-02" db="UniProtKB">
        <authorList>
            <consortium name="WormBaseParasite"/>
        </authorList>
    </citation>
    <scope>IDENTIFICATION</scope>
</reference>
<evidence type="ECO:0000256" key="2">
    <source>
        <dbReference type="ARBA" id="ARBA00023002"/>
    </source>
</evidence>
<dbReference type="PANTHER" id="PTHR43245:SF51">
    <property type="entry name" value="SHORT CHAIN DEHYDROGENASE_REDUCTASE FAMILY 42E, MEMBER 2"/>
    <property type="match status" value="1"/>
</dbReference>
<dbReference type="Proteomes" id="UP000267096">
    <property type="component" value="Unassembled WGS sequence"/>
</dbReference>
<keyword evidence="6" id="KW-1185">Reference proteome</keyword>
<keyword evidence="3" id="KW-1133">Transmembrane helix</keyword>
<dbReference type="AlphaFoldDB" id="A0A0M3J4A9"/>
<dbReference type="InterPro" id="IPR002225">
    <property type="entry name" value="3Beta_OHSteriod_DH/Estase"/>
</dbReference>
<organism evidence="7">
    <name type="scientific">Anisakis simplex</name>
    <name type="common">Herring worm</name>
    <dbReference type="NCBI Taxonomy" id="6269"/>
    <lineage>
        <taxon>Eukaryota</taxon>
        <taxon>Metazoa</taxon>
        <taxon>Ecdysozoa</taxon>
        <taxon>Nematoda</taxon>
        <taxon>Chromadorea</taxon>
        <taxon>Rhabditida</taxon>
        <taxon>Spirurina</taxon>
        <taxon>Ascaridomorpha</taxon>
        <taxon>Ascaridoidea</taxon>
        <taxon>Anisakidae</taxon>
        <taxon>Anisakis</taxon>
        <taxon>Anisakis simplex complex</taxon>
    </lineage>
</organism>
<dbReference type="Gene3D" id="3.40.50.720">
    <property type="entry name" value="NAD(P)-binding Rossmann-like Domain"/>
    <property type="match status" value="1"/>
</dbReference>
<gene>
    <name evidence="5" type="ORF">ASIM_LOCUS2243</name>
</gene>
<keyword evidence="3" id="KW-0472">Membrane</keyword>
<dbReference type="PANTHER" id="PTHR43245">
    <property type="entry name" value="BIFUNCTIONAL POLYMYXIN RESISTANCE PROTEIN ARNA"/>
    <property type="match status" value="1"/>
</dbReference>
<evidence type="ECO:0000256" key="1">
    <source>
        <dbReference type="ARBA" id="ARBA00009219"/>
    </source>
</evidence>
<keyword evidence="3" id="KW-0812">Transmembrane</keyword>
<evidence type="ECO:0000313" key="6">
    <source>
        <dbReference type="Proteomes" id="UP000267096"/>
    </source>
</evidence>
<feature type="domain" description="3-beta hydroxysteroid dehydrogenase/isomerase" evidence="4">
    <location>
        <begin position="2"/>
        <end position="182"/>
    </location>
</feature>
<evidence type="ECO:0000259" key="4">
    <source>
        <dbReference type="Pfam" id="PF01073"/>
    </source>
</evidence>
<dbReference type="InterPro" id="IPR050177">
    <property type="entry name" value="Lipid_A_modif_metabolic_enz"/>
</dbReference>
<evidence type="ECO:0000313" key="5">
    <source>
        <dbReference type="EMBL" id="VDK19772.1"/>
    </source>
</evidence>
<accession>A0A0M3J4A9</accession>
<feature type="transmembrane region" description="Helical" evidence="3">
    <location>
        <begin position="288"/>
        <end position="306"/>
    </location>
</feature>
<keyword evidence="2 3" id="KW-0560">Oxidoreductase</keyword>
<dbReference type="Pfam" id="PF01073">
    <property type="entry name" value="3Beta_HSD"/>
    <property type="match status" value="1"/>
</dbReference>
<reference evidence="5 6" key="2">
    <citation type="submission" date="2018-11" db="EMBL/GenBank/DDBJ databases">
        <authorList>
            <consortium name="Pathogen Informatics"/>
        </authorList>
    </citation>
    <scope>NUCLEOTIDE SEQUENCE [LARGE SCALE GENOMIC DNA]</scope>
</reference>
<dbReference type="SUPFAM" id="SSF51735">
    <property type="entry name" value="NAD(P)-binding Rossmann-fold domains"/>
    <property type="match status" value="1"/>
</dbReference>
<dbReference type="GO" id="GO:0016616">
    <property type="term" value="F:oxidoreductase activity, acting on the CH-OH group of donors, NAD or NADP as acceptor"/>
    <property type="evidence" value="ECO:0007669"/>
    <property type="project" value="InterPro"/>
</dbReference>
<dbReference type="GO" id="GO:0006694">
    <property type="term" value="P:steroid biosynthetic process"/>
    <property type="evidence" value="ECO:0007669"/>
    <property type="project" value="InterPro"/>
</dbReference>
<feature type="transmembrane region" description="Helical" evidence="3">
    <location>
        <begin position="181"/>
        <end position="200"/>
    </location>
</feature>
<dbReference type="InterPro" id="IPR036291">
    <property type="entry name" value="NAD(P)-bd_dom_sf"/>
</dbReference>
<name>A0A0M3J4A9_ANISI</name>
<dbReference type="OrthoDB" id="2735536at2759"/>
<dbReference type="WBParaSite" id="ASIM_0000237701-mRNA-1">
    <property type="protein sequence ID" value="ASIM_0000237701-mRNA-1"/>
    <property type="gene ID" value="ASIM_0000237701"/>
</dbReference>
<dbReference type="EMBL" id="UYRR01002909">
    <property type="protein sequence ID" value="VDK19772.1"/>
    <property type="molecule type" value="Genomic_DNA"/>
</dbReference>
<protein>
    <submittedName>
        <fullName evidence="7">3Beta_HSD domain-containing protein</fullName>
    </submittedName>
</protein>